<reference evidence="1" key="1">
    <citation type="submission" date="2022-10" db="EMBL/GenBank/DDBJ databases">
        <title>Complete Genome of Trichothecium roseum strain YXFP-22015, a Plant Pathogen Isolated from Citrus.</title>
        <authorList>
            <person name="Wang Y."/>
            <person name="Zhu L."/>
        </authorList>
    </citation>
    <scope>NUCLEOTIDE SEQUENCE</scope>
    <source>
        <strain evidence="1">YXFP-22015</strain>
    </source>
</reference>
<name>A0ACC0UW56_9HYPO</name>
<protein>
    <submittedName>
        <fullName evidence="1">Uncharacterized protein</fullName>
    </submittedName>
</protein>
<gene>
    <name evidence="1" type="ORF">N3K66_007615</name>
</gene>
<comment type="caution">
    <text evidence="1">The sequence shown here is derived from an EMBL/GenBank/DDBJ whole genome shotgun (WGS) entry which is preliminary data.</text>
</comment>
<sequence length="763" mass="84448">MSLFGSSPSEESAMPSSPSKDKPSAGSSGGLFDEPSSSRQSSNGLFDADGDDSPWSMPAPRKQKSRADMVRNLLPGDEVPESYIETFETMKRESGKAGINSDGVYQVFAAARLHEPATQKRIMSLVAPDGLDGEDKYIGRDEFNVLLALVGLAQEGEVISLDGVDERRRNLPQTKLAGLTAEPVLPPVDELAAKPPQTPVKDRRASQNSNLPSPSHAHSNSGSRPYTDSRTHSHSQSNSQNKIMRPPMDDPEDDPWNTPDVHKNHKHPPVKPGPQAPNGQNGFHHGATSNLGERQSSLYTTQTSITAADQQGIGSQQGPGEWGYFDGSNPNAEAQFNAPPQEAVTSPFGGVESGNGNPTRTPGHNPITGTGRTISGGRAGAGVDESVLVTLLPEKEGMFMFQHHNYEVASQRRGSKVVRRYSDFVWLLDCLHKRYPFRVLPLLPPKRVAVNGNHLSNDGGFIEKRRRGLARFLNALVRHPILSQEQLVVMFLTVPTELSVWRKQATISVQDEFTDKALPAGLEESLPSSLEELFARTRAGIKRSADLYINMCNIMDRLVKRQEGVAADHARVAMSLQSLTETSNDTYATDDSEVPLLNDGLVAMSKHLRTTQALMEDESKGWDQGVLEDLKRQRDALVSMREMFERRERLDKDNIPALEKRIESNESKLASLRSKPEGTVKAGEIERMAESIIKDKESIVQQHNRGIFVKECLRDELITFQSTQYHVSRWNQDWAGERVKYAEMLADNWRRLLDELEGMPLGE</sequence>
<evidence type="ECO:0000313" key="2">
    <source>
        <dbReference type="Proteomes" id="UP001163324"/>
    </source>
</evidence>
<proteinExistence type="predicted"/>
<dbReference type="EMBL" id="CM047946">
    <property type="protein sequence ID" value="KAI9897759.1"/>
    <property type="molecule type" value="Genomic_DNA"/>
</dbReference>
<organism evidence="1 2">
    <name type="scientific">Trichothecium roseum</name>
    <dbReference type="NCBI Taxonomy" id="47278"/>
    <lineage>
        <taxon>Eukaryota</taxon>
        <taxon>Fungi</taxon>
        <taxon>Dikarya</taxon>
        <taxon>Ascomycota</taxon>
        <taxon>Pezizomycotina</taxon>
        <taxon>Sordariomycetes</taxon>
        <taxon>Hypocreomycetidae</taxon>
        <taxon>Hypocreales</taxon>
        <taxon>Hypocreales incertae sedis</taxon>
        <taxon>Trichothecium</taxon>
    </lineage>
</organism>
<accession>A0ACC0UW56</accession>
<dbReference type="Proteomes" id="UP001163324">
    <property type="component" value="Chromosome 7"/>
</dbReference>
<evidence type="ECO:0000313" key="1">
    <source>
        <dbReference type="EMBL" id="KAI9897759.1"/>
    </source>
</evidence>
<keyword evidence="2" id="KW-1185">Reference proteome</keyword>